<evidence type="ECO:0000256" key="2">
    <source>
        <dbReference type="ARBA" id="ARBA00016013"/>
    </source>
</evidence>
<evidence type="ECO:0000313" key="6">
    <source>
        <dbReference type="EMBL" id="MFD1510121.1"/>
    </source>
</evidence>
<evidence type="ECO:0000256" key="3">
    <source>
        <dbReference type="ARBA" id="ARBA00022795"/>
    </source>
</evidence>
<proteinExistence type="inferred from homology"/>
<evidence type="ECO:0000256" key="5">
    <source>
        <dbReference type="RuleBase" id="RU362076"/>
    </source>
</evidence>
<sequence length="223" mass="23374">MTELSGIQPAFSAASASQSTPSVGAKATLSSDFETFLKMLTVQMQNQDPLNPVDSSDYAVQLATFSSVEQQVLTNDLLGTLVGQSGAGLDKLANWVGMEVRVPGTASFDGKPIAVWAEPAPGADRAFLVARDSYGNEITRHRVAGDGGRQDWSGNLEAGGTALHGTYTFEVESQTADGTVIDRRPAEIYTTVVEVQSTPRGLRLVTGGGDLVAASAVTALRQP</sequence>
<keyword evidence="7" id="KW-1185">Reference proteome</keyword>
<reference evidence="7" key="1">
    <citation type="journal article" date="2019" name="Int. J. Syst. Evol. Microbiol.">
        <title>The Global Catalogue of Microorganisms (GCM) 10K type strain sequencing project: providing services to taxonomists for standard genome sequencing and annotation.</title>
        <authorList>
            <consortium name="The Broad Institute Genomics Platform"/>
            <consortium name="The Broad Institute Genome Sequencing Center for Infectious Disease"/>
            <person name="Wu L."/>
            <person name="Ma J."/>
        </authorList>
    </citation>
    <scope>NUCLEOTIDE SEQUENCE [LARGE SCALE GENOMIC DNA]</scope>
    <source>
        <strain evidence="7">CGMCC 1.12477</strain>
    </source>
</reference>
<dbReference type="EMBL" id="JBHUDD010000059">
    <property type="protein sequence ID" value="MFD1510121.1"/>
    <property type="molecule type" value="Genomic_DNA"/>
</dbReference>
<comment type="function">
    <text evidence="4 5">Required for flagellar hook formation. May act as a scaffolding protein.</text>
</comment>
<dbReference type="InterPro" id="IPR005648">
    <property type="entry name" value="FlgD"/>
</dbReference>
<evidence type="ECO:0000256" key="1">
    <source>
        <dbReference type="ARBA" id="ARBA00010577"/>
    </source>
</evidence>
<dbReference type="Proteomes" id="UP001597186">
    <property type="component" value="Unassembled WGS sequence"/>
</dbReference>
<evidence type="ECO:0000313" key="7">
    <source>
        <dbReference type="Proteomes" id="UP001597186"/>
    </source>
</evidence>
<comment type="caution">
    <text evidence="6">The sequence shown here is derived from an EMBL/GenBank/DDBJ whole genome shotgun (WGS) entry which is preliminary data.</text>
</comment>
<protein>
    <recommendedName>
        <fullName evidence="2 5">Basal-body rod modification protein FlgD</fullName>
    </recommendedName>
</protein>
<dbReference type="RefSeq" id="WP_379915979.1">
    <property type="nucleotide sequence ID" value="NZ_JBHUDD010000059.1"/>
</dbReference>
<dbReference type="Pfam" id="PF03963">
    <property type="entry name" value="FlgD"/>
    <property type="match status" value="1"/>
</dbReference>
<keyword evidence="3 5" id="KW-1005">Bacterial flagellum biogenesis</keyword>
<gene>
    <name evidence="6" type="ORF">ACFTOW_11990</name>
</gene>
<evidence type="ECO:0000256" key="4">
    <source>
        <dbReference type="ARBA" id="ARBA00024746"/>
    </source>
</evidence>
<accession>A0ABW4EIY3</accession>
<name>A0ABW4EIY3_9RHOB</name>
<organism evidence="6 7">
    <name type="scientific">Lacimonas salitolerans</name>
    <dbReference type="NCBI Taxonomy" id="1323750"/>
    <lineage>
        <taxon>Bacteria</taxon>
        <taxon>Pseudomonadati</taxon>
        <taxon>Pseudomonadota</taxon>
        <taxon>Alphaproteobacteria</taxon>
        <taxon>Rhodobacterales</taxon>
        <taxon>Paracoccaceae</taxon>
        <taxon>Lacimonas</taxon>
    </lineage>
</organism>
<keyword evidence="6" id="KW-0969">Cilium</keyword>
<keyword evidence="6" id="KW-0282">Flagellum</keyword>
<keyword evidence="6" id="KW-0966">Cell projection</keyword>
<comment type="similarity">
    <text evidence="1 5">Belongs to the FlgD family.</text>
</comment>